<accession>F6D6M1</accession>
<protein>
    <submittedName>
        <fullName evidence="1">Uncharacterized protein</fullName>
    </submittedName>
</protein>
<evidence type="ECO:0000313" key="2">
    <source>
        <dbReference type="Proteomes" id="UP000009231"/>
    </source>
</evidence>
<dbReference type="EMBL" id="CP002772">
    <property type="protein sequence ID" value="AEG17734.1"/>
    <property type="molecule type" value="Genomic_DNA"/>
</dbReference>
<dbReference type="HOGENOM" id="CLU_1987652_0_0_2"/>
<proteinExistence type="predicted"/>
<reference evidence="1 2" key="1">
    <citation type="journal article" date="2014" name="Int. J. Syst. Evol. Microbiol.">
        <title>Methanobacterium paludis sp. nov. and a novel strain of Methanobacterium lacus isolated from northern peatlands.</title>
        <authorList>
            <person name="Cadillo-Quiroz H."/>
            <person name="Brauer S.L."/>
            <person name="Goodson N."/>
            <person name="Yavitt J.B."/>
            <person name="Zinder S.H."/>
        </authorList>
    </citation>
    <scope>NUCLEOTIDE SEQUENCE [LARGE SCALE GENOMIC DNA]</scope>
    <source>
        <strain evidence="2">DSM 25820 / JCM 18151 / SWAN1</strain>
    </source>
</reference>
<evidence type="ECO:0000313" key="1">
    <source>
        <dbReference type="EMBL" id="AEG17734.1"/>
    </source>
</evidence>
<gene>
    <name evidence="1" type="ordered locus">MSWAN_0700</name>
</gene>
<organism evidence="1 2">
    <name type="scientific">Methanobacterium paludis (strain DSM 25820 / JCM 18151 / SWAN1)</name>
    <dbReference type="NCBI Taxonomy" id="868131"/>
    <lineage>
        <taxon>Archaea</taxon>
        <taxon>Methanobacteriati</taxon>
        <taxon>Methanobacteriota</taxon>
        <taxon>Methanomada group</taxon>
        <taxon>Methanobacteria</taxon>
        <taxon>Methanobacteriales</taxon>
        <taxon>Methanobacteriaceae</taxon>
        <taxon>Methanobacterium</taxon>
    </lineage>
</organism>
<name>F6D6M1_METPW</name>
<keyword evidence="2" id="KW-1185">Reference proteome</keyword>
<dbReference type="AlphaFoldDB" id="F6D6M1"/>
<dbReference type="STRING" id="868131.MSWAN_0700"/>
<dbReference type="Proteomes" id="UP000009231">
    <property type="component" value="Chromosome"/>
</dbReference>
<sequence>MSMEFKSVSSKLSRDEVTQLRAYCERKGKTTSSFIREIILRELEIPMPSSVAGKNRIDYDREIDRFIWAVDLDSEEDFTVLENVSVDFLEDLKDVISRALDERAALIGKKNENSVAVPSRFLRRE</sequence>
<dbReference type="KEGG" id="mew:MSWAN_0700"/>